<dbReference type="SUPFAM" id="SSF47203">
    <property type="entry name" value="Acyl-CoA dehydrogenase C-terminal domain-like"/>
    <property type="match status" value="1"/>
</dbReference>
<reference evidence="9 10" key="1">
    <citation type="submission" date="2018-05" db="EMBL/GenBank/DDBJ databases">
        <title>Genomic Encyclopedia of Type Strains, Phase IV (KMG-IV): sequencing the most valuable type-strain genomes for metagenomic binning, comparative biology and taxonomic classification.</title>
        <authorList>
            <person name="Goeker M."/>
        </authorList>
    </citation>
    <scope>NUCLEOTIDE SEQUENCE [LARGE SCALE GENOMIC DNA]</scope>
    <source>
        <strain evidence="9 10">DSM 3183</strain>
    </source>
</reference>
<dbReference type="PANTHER" id="PTHR43884">
    <property type="entry name" value="ACYL-COA DEHYDROGENASE"/>
    <property type="match status" value="1"/>
</dbReference>
<dbReference type="Pfam" id="PF02770">
    <property type="entry name" value="Acyl-CoA_dh_M"/>
    <property type="match status" value="1"/>
</dbReference>
<dbReference type="InterPro" id="IPR046373">
    <property type="entry name" value="Acyl-CoA_Oxase/DH_mid-dom_sf"/>
</dbReference>
<feature type="domain" description="Acyl-CoA oxidase/dehydrogenase middle" evidence="7">
    <location>
        <begin position="127"/>
        <end position="222"/>
    </location>
</feature>
<comment type="caution">
    <text evidence="9">The sequence shown here is derived from an EMBL/GenBank/DDBJ whole genome shotgun (WGS) entry which is preliminary data.</text>
</comment>
<evidence type="ECO:0000259" key="8">
    <source>
        <dbReference type="Pfam" id="PF02771"/>
    </source>
</evidence>
<evidence type="ECO:0000256" key="5">
    <source>
        <dbReference type="RuleBase" id="RU362125"/>
    </source>
</evidence>
<dbReference type="GO" id="GO:0050660">
    <property type="term" value="F:flavin adenine dinucleotide binding"/>
    <property type="evidence" value="ECO:0007669"/>
    <property type="project" value="InterPro"/>
</dbReference>
<dbReference type="InterPro" id="IPR036250">
    <property type="entry name" value="AcylCo_DH-like_C"/>
</dbReference>
<feature type="domain" description="Acyl-CoA dehydrogenase/oxidase N-terminal" evidence="8">
    <location>
        <begin position="12"/>
        <end position="123"/>
    </location>
</feature>
<evidence type="ECO:0000256" key="4">
    <source>
        <dbReference type="ARBA" id="ARBA00022827"/>
    </source>
</evidence>
<dbReference type="Pfam" id="PF00441">
    <property type="entry name" value="Acyl-CoA_dh_1"/>
    <property type="match status" value="1"/>
</dbReference>
<dbReference type="InterPro" id="IPR006091">
    <property type="entry name" value="Acyl-CoA_Oxase/DH_mid-dom"/>
</dbReference>
<evidence type="ECO:0000259" key="7">
    <source>
        <dbReference type="Pfam" id="PF02770"/>
    </source>
</evidence>
<dbReference type="InterPro" id="IPR013786">
    <property type="entry name" value="AcylCoA_DH/ox_N"/>
</dbReference>
<keyword evidence="5" id="KW-0560">Oxidoreductase</keyword>
<keyword evidence="10" id="KW-1185">Reference proteome</keyword>
<evidence type="ECO:0000256" key="2">
    <source>
        <dbReference type="ARBA" id="ARBA00009347"/>
    </source>
</evidence>
<evidence type="ECO:0000256" key="1">
    <source>
        <dbReference type="ARBA" id="ARBA00001974"/>
    </source>
</evidence>
<dbReference type="Gene3D" id="1.10.540.10">
    <property type="entry name" value="Acyl-CoA dehydrogenase/oxidase, N-terminal domain"/>
    <property type="match status" value="1"/>
</dbReference>
<evidence type="ECO:0000313" key="9">
    <source>
        <dbReference type="EMBL" id="PXW71674.1"/>
    </source>
</evidence>
<dbReference type="OrthoDB" id="9780544at2"/>
<sequence length="388" mass="42751">MTLQTFTDEPEHVSALRATIQRFIAEHAPREARQAWDKAAHWPRDIYSKLNDLGLIALTVPEEHGGAGQDLVAAIAVIEELATAGPCLAGPFIHTSFYGGMNLSENGSPEQKAEFLPRLARGEMFFAYGLSEPNVGGDLASVETRAVREGDEIVINGAKRWCTGADWADYIYCLVRSGPAEERYRNLSFVLVPTKAPGVTMQDIEHVNLRYTHSQDVYFDNVRLPLSAIVGGEAMWNQGWKLLAGRALDVEKLEISAVALGIARAAIDEAWAYAQERVQFGKPISQHQAIRGKLVTAKTKWQAARHLLYHAAWLANEGRPCSVETSMAKLFVADTGVEIALICQQVMGSYALSDAYEMERHVRDLLGMPIVGGSSDMQRNNLASLMRL</sequence>
<evidence type="ECO:0000256" key="3">
    <source>
        <dbReference type="ARBA" id="ARBA00022630"/>
    </source>
</evidence>
<dbReference type="GO" id="GO:0003995">
    <property type="term" value="F:acyl-CoA dehydrogenase activity"/>
    <property type="evidence" value="ECO:0007669"/>
    <property type="project" value="TreeGrafter"/>
</dbReference>
<feature type="domain" description="Acyl-CoA dehydrogenase/oxidase C-terminal" evidence="6">
    <location>
        <begin position="237"/>
        <end position="383"/>
    </location>
</feature>
<dbReference type="Gene3D" id="2.40.110.10">
    <property type="entry name" value="Butyryl-CoA Dehydrogenase, subunit A, domain 2"/>
    <property type="match status" value="1"/>
</dbReference>
<dbReference type="PIRSF" id="PIRSF016578">
    <property type="entry name" value="HsaA"/>
    <property type="match status" value="1"/>
</dbReference>
<dbReference type="Proteomes" id="UP000248014">
    <property type="component" value="Unassembled WGS sequence"/>
</dbReference>
<dbReference type="PANTHER" id="PTHR43884:SF12">
    <property type="entry name" value="ISOVALERYL-COA DEHYDROGENASE, MITOCHONDRIAL-RELATED"/>
    <property type="match status" value="1"/>
</dbReference>
<keyword evidence="3 5" id="KW-0285">Flavoprotein</keyword>
<dbReference type="InterPro" id="IPR009100">
    <property type="entry name" value="AcylCoA_DH/oxidase_NM_dom_sf"/>
</dbReference>
<accession>A0A2V3UVD5</accession>
<dbReference type="EMBL" id="QJJM01000012">
    <property type="protein sequence ID" value="PXW71674.1"/>
    <property type="molecule type" value="Genomic_DNA"/>
</dbReference>
<organism evidence="9 10">
    <name type="scientific">Blastomonas natatoria</name>
    <dbReference type="NCBI Taxonomy" id="34015"/>
    <lineage>
        <taxon>Bacteria</taxon>
        <taxon>Pseudomonadati</taxon>
        <taxon>Pseudomonadota</taxon>
        <taxon>Alphaproteobacteria</taxon>
        <taxon>Sphingomonadales</taxon>
        <taxon>Sphingomonadaceae</taxon>
        <taxon>Blastomonas</taxon>
    </lineage>
</organism>
<evidence type="ECO:0000313" key="10">
    <source>
        <dbReference type="Proteomes" id="UP000248014"/>
    </source>
</evidence>
<dbReference type="Gene3D" id="1.20.140.10">
    <property type="entry name" value="Butyryl-CoA Dehydrogenase, subunit A, domain 3"/>
    <property type="match status" value="1"/>
</dbReference>
<comment type="cofactor">
    <cofactor evidence="1 5">
        <name>FAD</name>
        <dbReference type="ChEBI" id="CHEBI:57692"/>
    </cofactor>
</comment>
<comment type="similarity">
    <text evidence="2 5">Belongs to the acyl-CoA dehydrogenase family.</text>
</comment>
<dbReference type="SUPFAM" id="SSF56645">
    <property type="entry name" value="Acyl-CoA dehydrogenase NM domain-like"/>
    <property type="match status" value="1"/>
</dbReference>
<proteinExistence type="inferred from homology"/>
<evidence type="ECO:0000259" key="6">
    <source>
        <dbReference type="Pfam" id="PF00441"/>
    </source>
</evidence>
<name>A0A2V3UVD5_9SPHN</name>
<dbReference type="RefSeq" id="WP_110299801.1">
    <property type="nucleotide sequence ID" value="NZ_QJJM01000012.1"/>
</dbReference>
<dbReference type="AlphaFoldDB" id="A0A2V3UVD5"/>
<dbReference type="InterPro" id="IPR009075">
    <property type="entry name" value="AcylCo_DH/oxidase_C"/>
</dbReference>
<dbReference type="CDD" id="cd00567">
    <property type="entry name" value="ACAD"/>
    <property type="match status" value="1"/>
</dbReference>
<dbReference type="Pfam" id="PF02771">
    <property type="entry name" value="Acyl-CoA_dh_N"/>
    <property type="match status" value="1"/>
</dbReference>
<gene>
    <name evidence="9" type="ORF">C7451_112118</name>
</gene>
<keyword evidence="4 5" id="KW-0274">FAD</keyword>
<protein>
    <submittedName>
        <fullName evidence="9">Alkylation response protein AidB-like acyl-CoA dehydrogenase</fullName>
    </submittedName>
</protein>
<dbReference type="InterPro" id="IPR037069">
    <property type="entry name" value="AcylCoA_DH/ox_N_sf"/>
</dbReference>